<evidence type="ECO:0000313" key="17">
    <source>
        <dbReference type="Proteomes" id="UP001443914"/>
    </source>
</evidence>
<dbReference type="PROSITE" id="PS51450">
    <property type="entry name" value="LRR"/>
    <property type="match status" value="3"/>
</dbReference>
<evidence type="ECO:0000256" key="9">
    <source>
        <dbReference type="ARBA" id="ARBA00023136"/>
    </source>
</evidence>
<name>A0AAW1HAK6_SAPOF</name>
<keyword evidence="10" id="KW-0675">Receptor</keyword>
<keyword evidence="11" id="KW-0325">Glycoprotein</keyword>
<dbReference type="FunFam" id="3.80.10.10:FF:000213">
    <property type="entry name" value="Tyrosine-sulfated glycopeptide receptor 1"/>
    <property type="match status" value="1"/>
</dbReference>
<feature type="domain" description="Leucine-rich repeat-containing N-terminal plant-type" evidence="15">
    <location>
        <begin position="33"/>
        <end position="70"/>
    </location>
</feature>
<evidence type="ECO:0000256" key="12">
    <source>
        <dbReference type="SAM" id="MobiDB-lite"/>
    </source>
</evidence>
<dbReference type="Gene3D" id="3.80.10.10">
    <property type="entry name" value="Ribonuclease Inhibitor"/>
    <property type="match status" value="4"/>
</dbReference>
<keyword evidence="6 14" id="KW-0732">Signal</keyword>
<evidence type="ECO:0000256" key="11">
    <source>
        <dbReference type="ARBA" id="ARBA00023180"/>
    </source>
</evidence>
<evidence type="ECO:0000256" key="5">
    <source>
        <dbReference type="ARBA" id="ARBA00022692"/>
    </source>
</evidence>
<dbReference type="InterPro" id="IPR003591">
    <property type="entry name" value="Leu-rich_rpt_typical-subtyp"/>
</dbReference>
<dbReference type="EMBL" id="JBDFQZ010000012">
    <property type="protein sequence ID" value="KAK9673055.1"/>
    <property type="molecule type" value="Genomic_DNA"/>
</dbReference>
<sequence>MFRADFVTWLLFLLLLKLGALNFHLGFVIGCHEAEREALLKFKQSLNDTQNRLSSWEGKDCCLWEGVGCDNVTSYVNRLVLHDPSCHPNYYNGMDGSWSMISAKLDRSLVELSRLNYLDLSCIDFQGSQIPGFIGSFKRLRYLNLSYSNFSGVVPSQLGNLTRLHTLDLSMSFSLSSDLNWVSRLVSLRYLNMNFVYINLAMNSTNMLNMPPLLGSLQLSGCELNVSTLTSLFSNFTWISTIQQVDLSSNYLRGSLPIVFVNMTSLRHLDLSGNQISGSIPYWLKNMRKLQHLDLSSNWLKGPFPRAFANMTSLTYLDLSQNSFSGSIPFWIQNMEKLQHLGFGENNFSQVEGGAIMGVVGKLCKLKSFDLSSNYIGGEIGAHHNLSKCSTYDLEDLKLSRNMIGGTLPTWLGDFKSLKILNIANNAIEGPIPVSIGSLSYLEELVISGNRMNGTIPQGLRQCKALVTIEFSSNNLQGVVSESLFANLSSLNYLNLSSNSLEVNLPSNWTPPFQLFHLRLKSCKLQTQIPQWVREQTRLNVLDLSDNMLSGNLDPLYPLKNLEYVNISHNLLTGPVPYFSSSSLYSIDLSYNLLSGPLVHSNAKNDSVGVFVCHLPSVQFLDLQRNNIIGIIPDCWNYSYVLEYINLSSNNLSGIIPMTMGQATSLLFLKLSNNSLQGPIPPTLSSSSILQILDLSENKLVGNIPITWNGKTLPSLEMLRLRGNHLEGAIPPSLCSLPMLQLIDLAYNNLTGVIPPCFGNLVTMKSPTFGNSDILYEDPLDDITTVVLKGAELQYTSTLKLVVNLDLSCNSLVGSIPNGIINLAGLIGLNLSHNHLSGIIPLKIGDMTSLESLDLSNNNLSGTIPSSMSNLTSLSIINLSNNKLHGQIPTGNQLQTLIDPSAYEGNPGLCGDPLPNKCGTSGGRKQPQAEQKQHDKEDDLENPWFYFVIISGVATGFWGVVGSLLLKDRFKFALFQLVGNVADYLYAQIMIRLNKFRN</sequence>
<keyword evidence="4" id="KW-0433">Leucine-rich repeat</keyword>
<evidence type="ECO:0000256" key="2">
    <source>
        <dbReference type="ARBA" id="ARBA00009592"/>
    </source>
</evidence>
<organism evidence="16 17">
    <name type="scientific">Saponaria officinalis</name>
    <name type="common">Common soapwort</name>
    <name type="synonym">Lychnis saponaria</name>
    <dbReference type="NCBI Taxonomy" id="3572"/>
    <lineage>
        <taxon>Eukaryota</taxon>
        <taxon>Viridiplantae</taxon>
        <taxon>Streptophyta</taxon>
        <taxon>Embryophyta</taxon>
        <taxon>Tracheophyta</taxon>
        <taxon>Spermatophyta</taxon>
        <taxon>Magnoliopsida</taxon>
        <taxon>eudicotyledons</taxon>
        <taxon>Gunneridae</taxon>
        <taxon>Pentapetalae</taxon>
        <taxon>Caryophyllales</taxon>
        <taxon>Caryophyllaceae</taxon>
        <taxon>Caryophylleae</taxon>
        <taxon>Saponaria</taxon>
    </lineage>
</organism>
<evidence type="ECO:0000256" key="6">
    <source>
        <dbReference type="ARBA" id="ARBA00022729"/>
    </source>
</evidence>
<comment type="similarity">
    <text evidence="2">Belongs to the RLP family.</text>
</comment>
<keyword evidence="17" id="KW-1185">Reference proteome</keyword>
<dbReference type="Pfam" id="PF08263">
    <property type="entry name" value="LRRNT_2"/>
    <property type="match status" value="1"/>
</dbReference>
<feature type="transmembrane region" description="Helical" evidence="13">
    <location>
        <begin position="944"/>
        <end position="966"/>
    </location>
</feature>
<dbReference type="InterPro" id="IPR013210">
    <property type="entry name" value="LRR_N_plant-typ"/>
</dbReference>
<evidence type="ECO:0000313" key="16">
    <source>
        <dbReference type="EMBL" id="KAK9673055.1"/>
    </source>
</evidence>
<dbReference type="FunFam" id="3.80.10.10:FF:000299">
    <property type="entry name" value="Piriformospora indica-insensitive protein 2"/>
    <property type="match status" value="1"/>
</dbReference>
<evidence type="ECO:0000256" key="10">
    <source>
        <dbReference type="ARBA" id="ARBA00023170"/>
    </source>
</evidence>
<evidence type="ECO:0000256" key="13">
    <source>
        <dbReference type="SAM" id="Phobius"/>
    </source>
</evidence>
<keyword evidence="3" id="KW-1003">Cell membrane</keyword>
<dbReference type="GO" id="GO:0005886">
    <property type="term" value="C:plasma membrane"/>
    <property type="evidence" value="ECO:0007669"/>
    <property type="project" value="UniProtKB-SubCell"/>
</dbReference>
<keyword evidence="7" id="KW-0677">Repeat</keyword>
<comment type="caution">
    <text evidence="16">The sequence shown here is derived from an EMBL/GenBank/DDBJ whole genome shotgun (WGS) entry which is preliminary data.</text>
</comment>
<evidence type="ECO:0000259" key="15">
    <source>
        <dbReference type="Pfam" id="PF08263"/>
    </source>
</evidence>
<reference evidence="16" key="1">
    <citation type="submission" date="2024-03" db="EMBL/GenBank/DDBJ databases">
        <title>WGS assembly of Saponaria officinalis var. Norfolk2.</title>
        <authorList>
            <person name="Jenkins J."/>
            <person name="Shu S."/>
            <person name="Grimwood J."/>
            <person name="Barry K."/>
            <person name="Goodstein D."/>
            <person name="Schmutz J."/>
            <person name="Leebens-Mack J."/>
            <person name="Osbourn A."/>
        </authorList>
    </citation>
    <scope>NUCLEOTIDE SEQUENCE [LARGE SCALE GENOMIC DNA]</scope>
    <source>
        <strain evidence="16">JIC</strain>
    </source>
</reference>
<dbReference type="FunFam" id="3.80.10.10:FF:000041">
    <property type="entry name" value="LRR receptor-like serine/threonine-protein kinase ERECTA"/>
    <property type="match status" value="1"/>
</dbReference>
<dbReference type="SUPFAM" id="SSF52047">
    <property type="entry name" value="RNI-like"/>
    <property type="match status" value="1"/>
</dbReference>
<evidence type="ECO:0000256" key="1">
    <source>
        <dbReference type="ARBA" id="ARBA00004251"/>
    </source>
</evidence>
<dbReference type="PRINTS" id="PR00019">
    <property type="entry name" value="LEURICHRPT"/>
</dbReference>
<dbReference type="InterPro" id="IPR046956">
    <property type="entry name" value="RLP23-like"/>
</dbReference>
<accession>A0AAW1HAK6</accession>
<keyword evidence="9 13" id="KW-0472">Membrane</keyword>
<dbReference type="PANTHER" id="PTHR48063:SF112">
    <property type="entry name" value="RECEPTOR LIKE PROTEIN 30-LIKE"/>
    <property type="match status" value="1"/>
</dbReference>
<dbReference type="PROSITE" id="PS51257">
    <property type="entry name" value="PROKAR_LIPOPROTEIN"/>
    <property type="match status" value="1"/>
</dbReference>
<keyword evidence="5 13" id="KW-0812">Transmembrane</keyword>
<dbReference type="SUPFAM" id="SSF52058">
    <property type="entry name" value="L domain-like"/>
    <property type="match status" value="3"/>
</dbReference>
<gene>
    <name evidence="16" type="ORF">RND81_12G143300</name>
</gene>
<keyword evidence="8 13" id="KW-1133">Transmembrane helix</keyword>
<evidence type="ECO:0000256" key="14">
    <source>
        <dbReference type="SAM" id="SignalP"/>
    </source>
</evidence>
<evidence type="ECO:0000256" key="8">
    <source>
        <dbReference type="ARBA" id="ARBA00022989"/>
    </source>
</evidence>
<dbReference type="Pfam" id="PF13855">
    <property type="entry name" value="LRR_8"/>
    <property type="match status" value="4"/>
</dbReference>
<dbReference type="Proteomes" id="UP001443914">
    <property type="component" value="Unassembled WGS sequence"/>
</dbReference>
<evidence type="ECO:0000256" key="3">
    <source>
        <dbReference type="ARBA" id="ARBA00022475"/>
    </source>
</evidence>
<dbReference type="InterPro" id="IPR032675">
    <property type="entry name" value="LRR_dom_sf"/>
</dbReference>
<comment type="subcellular location">
    <subcellularLocation>
        <location evidence="1">Cell membrane</location>
        <topology evidence="1">Single-pass type I membrane protein</topology>
    </subcellularLocation>
</comment>
<dbReference type="SMART" id="SM00369">
    <property type="entry name" value="LRR_TYP"/>
    <property type="match status" value="8"/>
</dbReference>
<feature type="signal peptide" evidence="14">
    <location>
        <begin position="1"/>
        <end position="20"/>
    </location>
</feature>
<protein>
    <recommendedName>
        <fullName evidence="15">Leucine-rich repeat-containing N-terminal plant-type domain-containing protein</fullName>
    </recommendedName>
</protein>
<evidence type="ECO:0000256" key="7">
    <source>
        <dbReference type="ARBA" id="ARBA00022737"/>
    </source>
</evidence>
<proteinExistence type="inferred from homology"/>
<evidence type="ECO:0000256" key="4">
    <source>
        <dbReference type="ARBA" id="ARBA00022614"/>
    </source>
</evidence>
<dbReference type="Pfam" id="PF00560">
    <property type="entry name" value="LRR_1"/>
    <property type="match status" value="4"/>
</dbReference>
<dbReference type="PANTHER" id="PTHR48063">
    <property type="entry name" value="LRR RECEPTOR-LIKE KINASE"/>
    <property type="match status" value="1"/>
</dbReference>
<dbReference type="InterPro" id="IPR001611">
    <property type="entry name" value="Leu-rich_rpt"/>
</dbReference>
<feature type="chain" id="PRO_5043318026" description="Leucine-rich repeat-containing N-terminal plant-type domain-containing protein" evidence="14">
    <location>
        <begin position="21"/>
        <end position="998"/>
    </location>
</feature>
<dbReference type="FunFam" id="3.80.10.10:FF:000095">
    <property type="entry name" value="LRR receptor-like serine/threonine-protein kinase GSO1"/>
    <property type="match status" value="1"/>
</dbReference>
<feature type="region of interest" description="Disordered" evidence="12">
    <location>
        <begin position="914"/>
        <end position="937"/>
    </location>
</feature>
<dbReference type="AlphaFoldDB" id="A0AAW1HAK6"/>